<dbReference type="GeneID" id="116303699"/>
<keyword evidence="1" id="KW-1133">Transmembrane helix</keyword>
<dbReference type="Proteomes" id="UP000515163">
    <property type="component" value="Unplaced"/>
</dbReference>
<evidence type="ECO:0000313" key="3">
    <source>
        <dbReference type="RefSeq" id="XP_031569145.1"/>
    </source>
</evidence>
<reference evidence="3" key="1">
    <citation type="submission" date="2025-08" db="UniProtKB">
        <authorList>
            <consortium name="RefSeq"/>
        </authorList>
    </citation>
    <scope>IDENTIFICATION</scope>
    <source>
        <tissue evidence="3">Tentacle</tissue>
    </source>
</reference>
<feature type="transmembrane region" description="Helical" evidence="1">
    <location>
        <begin position="322"/>
        <end position="342"/>
    </location>
</feature>
<evidence type="ECO:0000313" key="2">
    <source>
        <dbReference type="Proteomes" id="UP000515163"/>
    </source>
</evidence>
<feature type="transmembrane region" description="Helical" evidence="1">
    <location>
        <begin position="194"/>
        <end position="215"/>
    </location>
</feature>
<dbReference type="RefSeq" id="XP_031569145.1">
    <property type="nucleotide sequence ID" value="XM_031713285.1"/>
</dbReference>
<name>A0A6P8IRZ6_ACTTE</name>
<sequence>MNGLKSFFGSEVEKLPRAMKDDGAKRGLLSKSSQNGQNDKPSLRHTLSLTFLFVVVNMILRVKNASYLRKSRLHVFFLWLQSLMILVFLWISRKRRRWSFIYQTRHLKALPVLCCYVIHISINEYYSNGYKNTSGGPEVLQLGLASSPLMMILSYIWFHEKAHASLVTVFVTLVSLILVVLYCSENDPYIPFQFTFSHGIFGLIHGLSLAIFVLTSKNYLTVQEMSVSQLIHSINIGCVLFLPFVILFNGEIDLLIANGLSSHGGFYNVFLTALILALLRIFDQIASFYHIKNVSSLLHIPARNFAWVPATLAITFSLKMELLVSTFLGFWMVSVIFIAVLVENITEINS</sequence>
<dbReference type="KEGG" id="aten:116303699"/>
<keyword evidence="1" id="KW-0472">Membrane</keyword>
<feature type="transmembrane region" description="Helical" evidence="1">
    <location>
        <begin position="139"/>
        <end position="158"/>
    </location>
</feature>
<organism evidence="2 3">
    <name type="scientific">Actinia tenebrosa</name>
    <name type="common">Australian red waratah sea anemone</name>
    <dbReference type="NCBI Taxonomy" id="6105"/>
    <lineage>
        <taxon>Eukaryota</taxon>
        <taxon>Metazoa</taxon>
        <taxon>Cnidaria</taxon>
        <taxon>Anthozoa</taxon>
        <taxon>Hexacorallia</taxon>
        <taxon>Actiniaria</taxon>
        <taxon>Actiniidae</taxon>
        <taxon>Actinia</taxon>
    </lineage>
</organism>
<dbReference type="InParanoid" id="A0A6P8IRZ6"/>
<dbReference type="OrthoDB" id="5961273at2759"/>
<feature type="transmembrane region" description="Helical" evidence="1">
    <location>
        <begin position="294"/>
        <end position="316"/>
    </location>
</feature>
<accession>A0A6P8IRZ6</accession>
<dbReference type="AlphaFoldDB" id="A0A6P8IRZ6"/>
<feature type="transmembrane region" description="Helical" evidence="1">
    <location>
        <begin position="227"/>
        <end position="246"/>
    </location>
</feature>
<evidence type="ECO:0000256" key="1">
    <source>
        <dbReference type="SAM" id="Phobius"/>
    </source>
</evidence>
<feature type="transmembrane region" description="Helical" evidence="1">
    <location>
        <begin position="72"/>
        <end position="91"/>
    </location>
</feature>
<feature type="transmembrane region" description="Helical" evidence="1">
    <location>
        <begin position="165"/>
        <end position="182"/>
    </location>
</feature>
<keyword evidence="1" id="KW-0812">Transmembrane</keyword>
<proteinExistence type="predicted"/>
<feature type="transmembrane region" description="Helical" evidence="1">
    <location>
        <begin position="42"/>
        <end position="60"/>
    </location>
</feature>
<gene>
    <name evidence="3" type="primary">LOC116303699</name>
</gene>
<protein>
    <submittedName>
        <fullName evidence="3">Uncharacterized protein LOC116303699 isoform X1</fullName>
    </submittedName>
</protein>
<keyword evidence="2" id="KW-1185">Reference proteome</keyword>
<feature type="transmembrane region" description="Helical" evidence="1">
    <location>
        <begin position="266"/>
        <end position="282"/>
    </location>
</feature>